<dbReference type="eggNOG" id="COG0304">
    <property type="taxonomic scope" value="Bacteria"/>
</dbReference>
<protein>
    <submittedName>
        <fullName evidence="6">3-oxoacyl-ACP synthase</fullName>
    </submittedName>
</protein>
<dbReference type="InterPro" id="IPR020841">
    <property type="entry name" value="PKS_Beta-ketoAc_synthase_dom"/>
</dbReference>
<reference evidence="6 7" key="1">
    <citation type="submission" date="2013-12" db="EMBL/GenBank/DDBJ databases">
        <authorList>
            <person name="Formusa P.A."/>
            <person name="Habash M."/>
            <person name="Lee H."/>
            <person name="Trevors J.T."/>
        </authorList>
    </citation>
    <scope>NUCLEOTIDE SEQUENCE [LARGE SCALE GENOMIC DNA]</scope>
    <source>
        <strain evidence="6 7">PD30</strain>
    </source>
</reference>
<dbReference type="GO" id="GO:0004315">
    <property type="term" value="F:3-oxoacyl-[acyl-carrier-protein] synthase activity"/>
    <property type="evidence" value="ECO:0007669"/>
    <property type="project" value="TreeGrafter"/>
</dbReference>
<dbReference type="AlphaFoldDB" id="A0A059L1U3"/>
<keyword evidence="3 4" id="KW-0808">Transferase</keyword>
<accession>A0A059L1U3</accession>
<dbReference type="RefSeq" id="WP_033058207.1">
    <property type="nucleotide sequence ID" value="NZ_AZQQ01000080.1"/>
</dbReference>
<dbReference type="GO" id="GO:0006633">
    <property type="term" value="P:fatty acid biosynthetic process"/>
    <property type="evidence" value="ECO:0007669"/>
    <property type="project" value="TreeGrafter"/>
</dbReference>
<dbReference type="Pfam" id="PF02801">
    <property type="entry name" value="Ketoacyl-synt_C"/>
    <property type="match status" value="1"/>
</dbReference>
<dbReference type="InterPro" id="IPR014030">
    <property type="entry name" value="Ketoacyl_synth_N"/>
</dbReference>
<dbReference type="EMBL" id="AZQQ01000080">
    <property type="protein sequence ID" value="KDD68080.1"/>
    <property type="molecule type" value="Genomic_DNA"/>
</dbReference>
<dbReference type="PROSITE" id="PS52004">
    <property type="entry name" value="KS3_2"/>
    <property type="match status" value="1"/>
</dbReference>
<gene>
    <name evidence="6" type="ORF">V466_16945</name>
</gene>
<dbReference type="CDD" id="cd00834">
    <property type="entry name" value="KAS_I_II"/>
    <property type="match status" value="1"/>
</dbReference>
<organism evidence="6 7">
    <name type="scientific">Pseudomonas mandelii PD30</name>
    <dbReference type="NCBI Taxonomy" id="1419583"/>
    <lineage>
        <taxon>Bacteria</taxon>
        <taxon>Pseudomonadati</taxon>
        <taxon>Pseudomonadota</taxon>
        <taxon>Gammaproteobacteria</taxon>
        <taxon>Pseudomonadales</taxon>
        <taxon>Pseudomonadaceae</taxon>
        <taxon>Pseudomonas</taxon>
    </lineage>
</organism>
<dbReference type="SUPFAM" id="SSF53901">
    <property type="entry name" value="Thiolase-like"/>
    <property type="match status" value="2"/>
</dbReference>
<dbReference type="Gene3D" id="3.40.47.10">
    <property type="match status" value="1"/>
</dbReference>
<evidence type="ECO:0000313" key="6">
    <source>
        <dbReference type="EMBL" id="KDD68080.1"/>
    </source>
</evidence>
<dbReference type="InterPro" id="IPR014031">
    <property type="entry name" value="Ketoacyl_synth_C"/>
</dbReference>
<dbReference type="SMART" id="SM00825">
    <property type="entry name" value="PKS_KS"/>
    <property type="match status" value="1"/>
</dbReference>
<dbReference type="PANTHER" id="PTHR11712:SF336">
    <property type="entry name" value="3-OXOACYL-[ACYL-CARRIER-PROTEIN] SYNTHASE, MITOCHONDRIAL"/>
    <property type="match status" value="1"/>
</dbReference>
<proteinExistence type="inferred from homology"/>
<dbReference type="InterPro" id="IPR000794">
    <property type="entry name" value="Beta-ketoacyl_synthase"/>
</dbReference>
<evidence type="ECO:0000256" key="4">
    <source>
        <dbReference type="RuleBase" id="RU003694"/>
    </source>
</evidence>
<evidence type="ECO:0000313" key="7">
    <source>
        <dbReference type="Proteomes" id="UP000026739"/>
    </source>
</evidence>
<comment type="pathway">
    <text evidence="1">Lipid metabolism; fatty acid biosynthesis.</text>
</comment>
<evidence type="ECO:0000256" key="3">
    <source>
        <dbReference type="ARBA" id="ARBA00022679"/>
    </source>
</evidence>
<dbReference type="InterPro" id="IPR016039">
    <property type="entry name" value="Thiolase-like"/>
</dbReference>
<sequence>MSATRIVITGMGAVTGFGFEWQTLWEKMLGAEHCVCPWQPDGVGDGTFPVRYAAAVDMTLLPEALKDHPAWNIALEKRSRFGWVAATQAVNDSRLAPDQLREAAVLCASGAPQHMLADMLLTLAPDGSAPGWQHLMPRAGQVNAEGSLRQSNDRLARVIADGLGCEGPVINISSACAGASQAIGNAFQMIRRGEVNVAIAGGADSVLNLDTMAALYLLGAASSEQRWGVDLCRPFDRDRSGLIAGEGGGFVVLESLEHALARGATPYAEVLGFGSSLDAYKVTAPQPEGRGAALAMQAALDDAGLRAQQIDLINAHGTSTPLNDVAETLAIKRVFAEHKHYRSLAVSANKSQFGHLIAAAGAPECMVTALACLNDLVTPTVNLHDVDEQCDLDYCAGQAASRRVDFALSNSFGFGGLNTSLALGKYREHGQ</sequence>
<evidence type="ECO:0000256" key="1">
    <source>
        <dbReference type="ARBA" id="ARBA00005194"/>
    </source>
</evidence>
<dbReference type="GO" id="GO:0005829">
    <property type="term" value="C:cytosol"/>
    <property type="evidence" value="ECO:0007669"/>
    <property type="project" value="TreeGrafter"/>
</dbReference>
<comment type="similarity">
    <text evidence="2 4">Belongs to the thiolase-like superfamily. Beta-ketoacyl-ACP synthases family.</text>
</comment>
<dbReference type="PANTHER" id="PTHR11712">
    <property type="entry name" value="POLYKETIDE SYNTHASE-RELATED"/>
    <property type="match status" value="1"/>
</dbReference>
<evidence type="ECO:0000259" key="5">
    <source>
        <dbReference type="PROSITE" id="PS52004"/>
    </source>
</evidence>
<name>A0A059L1U3_9PSED</name>
<dbReference type="Proteomes" id="UP000026739">
    <property type="component" value="Unassembled WGS sequence"/>
</dbReference>
<comment type="caution">
    <text evidence="6">The sequence shown here is derived from an EMBL/GenBank/DDBJ whole genome shotgun (WGS) entry which is preliminary data.</text>
</comment>
<dbReference type="Pfam" id="PF00109">
    <property type="entry name" value="ketoacyl-synt"/>
    <property type="match status" value="1"/>
</dbReference>
<evidence type="ECO:0000256" key="2">
    <source>
        <dbReference type="ARBA" id="ARBA00008467"/>
    </source>
</evidence>
<feature type="domain" description="Ketosynthase family 3 (KS3)" evidence="5">
    <location>
        <begin position="3"/>
        <end position="425"/>
    </location>
</feature>